<keyword evidence="5" id="KW-1185">Reference proteome</keyword>
<gene>
    <name evidence="4" type="ORF">SMD27_21005</name>
</gene>
<evidence type="ECO:0000259" key="3">
    <source>
        <dbReference type="Pfam" id="PF01266"/>
    </source>
</evidence>
<dbReference type="NCBIfam" id="NF001933">
    <property type="entry name" value="PRK00711.1"/>
    <property type="match status" value="1"/>
</dbReference>
<dbReference type="EMBL" id="JAXCLW010000009">
    <property type="protein sequence ID" value="MDY0885334.1"/>
    <property type="molecule type" value="Genomic_DNA"/>
</dbReference>
<sequence>MRVCVLGAGVVGLTTAYFLAEAGHRVTVIDRNGLPGQETSYANGGQLSYSYVAPLAAPSVLPSLPKYLLNRDSPLRFHLRADLEQWRWSLNFLRACTRASSRQHTAELTSLAYLSRDVLHDLLKREMLDFDFSHQGKLVIHRDATALDEARALVDYQRSLGAEQEVLDAEACIALEPALASLRGRLAGGIYTPSEDAGDCQKFCSELDRVLLERYGVERLYHHKIGALKADGKRIRAVLTDRGEIDSDLFVLTAGLASRDLARPLGIHLPLCALKGYSLTVPVTSETVAPRISVTDSRHKIVYARLGETVRIAAMVDIGAPHAAIDHGRMSVLKRQVIDSFPHLGNLDDAQPWAGQRPATAQGKPIIGLSPFDNLLLNVGHGALGFTLACGAGKLVTELVQGGKTSIAVDPFRLDTVH</sequence>
<reference evidence="4 5" key="1">
    <citation type="journal article" date="2016" name="Antonie Van Leeuwenhoek">
        <title>Dongia soli sp. nov., isolated from soil from Dokdo, Korea.</title>
        <authorList>
            <person name="Kim D.U."/>
            <person name="Lee H."/>
            <person name="Kim H."/>
            <person name="Kim S.G."/>
            <person name="Ka J.O."/>
        </authorList>
    </citation>
    <scope>NUCLEOTIDE SEQUENCE [LARGE SCALE GENOMIC DNA]</scope>
    <source>
        <strain evidence="4 5">D78</strain>
    </source>
</reference>
<dbReference type="SUPFAM" id="SSF54373">
    <property type="entry name" value="FAD-linked reductases, C-terminal domain"/>
    <property type="match status" value="1"/>
</dbReference>
<protein>
    <submittedName>
        <fullName evidence="4">D-amino acid dehydrogenase</fullName>
        <ecNumber evidence="4">1.4.99.-</ecNumber>
    </submittedName>
</protein>
<dbReference type="SUPFAM" id="SSF51905">
    <property type="entry name" value="FAD/NAD(P)-binding domain"/>
    <property type="match status" value="1"/>
</dbReference>
<dbReference type="GO" id="GO:0016491">
    <property type="term" value="F:oxidoreductase activity"/>
    <property type="evidence" value="ECO:0007669"/>
    <property type="project" value="UniProtKB-KW"/>
</dbReference>
<name>A0ABU5EH44_9PROT</name>
<feature type="domain" description="FAD dependent oxidoreductase" evidence="3">
    <location>
        <begin position="2"/>
        <end position="399"/>
    </location>
</feature>
<evidence type="ECO:0000256" key="1">
    <source>
        <dbReference type="ARBA" id="ARBA00009410"/>
    </source>
</evidence>
<keyword evidence="2 4" id="KW-0560">Oxidoreductase</keyword>
<proteinExistence type="inferred from homology"/>
<dbReference type="Pfam" id="PF01266">
    <property type="entry name" value="DAO"/>
    <property type="match status" value="1"/>
</dbReference>
<evidence type="ECO:0000256" key="2">
    <source>
        <dbReference type="ARBA" id="ARBA00023002"/>
    </source>
</evidence>
<comment type="caution">
    <text evidence="4">The sequence shown here is derived from an EMBL/GenBank/DDBJ whole genome shotgun (WGS) entry which is preliminary data.</text>
</comment>
<dbReference type="InterPro" id="IPR006076">
    <property type="entry name" value="FAD-dep_OxRdtase"/>
</dbReference>
<comment type="similarity">
    <text evidence="1">Belongs to the DadA oxidoreductase family.</text>
</comment>
<evidence type="ECO:0000313" key="4">
    <source>
        <dbReference type="EMBL" id="MDY0885334.1"/>
    </source>
</evidence>
<dbReference type="PANTHER" id="PTHR13847">
    <property type="entry name" value="SARCOSINE DEHYDROGENASE-RELATED"/>
    <property type="match status" value="1"/>
</dbReference>
<dbReference type="RefSeq" id="WP_320510409.1">
    <property type="nucleotide sequence ID" value="NZ_JAXCLW010000009.1"/>
</dbReference>
<dbReference type="Proteomes" id="UP001279642">
    <property type="component" value="Unassembled WGS sequence"/>
</dbReference>
<accession>A0ABU5EH44</accession>
<organism evidence="4 5">
    <name type="scientific">Dongia soli</name>
    <dbReference type="NCBI Taxonomy" id="600628"/>
    <lineage>
        <taxon>Bacteria</taxon>
        <taxon>Pseudomonadati</taxon>
        <taxon>Pseudomonadota</taxon>
        <taxon>Alphaproteobacteria</taxon>
        <taxon>Rhodospirillales</taxon>
        <taxon>Dongiaceae</taxon>
        <taxon>Dongia</taxon>
    </lineage>
</organism>
<evidence type="ECO:0000313" key="5">
    <source>
        <dbReference type="Proteomes" id="UP001279642"/>
    </source>
</evidence>
<dbReference type="PANTHER" id="PTHR13847:SF280">
    <property type="entry name" value="D-AMINO ACID DEHYDROGENASE"/>
    <property type="match status" value="1"/>
</dbReference>
<dbReference type="EC" id="1.4.99.-" evidence="4"/>
<dbReference type="InterPro" id="IPR036188">
    <property type="entry name" value="FAD/NAD-bd_sf"/>
</dbReference>
<dbReference type="Gene3D" id="3.50.50.60">
    <property type="entry name" value="FAD/NAD(P)-binding domain"/>
    <property type="match status" value="2"/>
</dbReference>
<dbReference type="Gene3D" id="3.30.9.10">
    <property type="entry name" value="D-Amino Acid Oxidase, subunit A, domain 2"/>
    <property type="match status" value="1"/>
</dbReference>